<dbReference type="Proteomes" id="UP000539313">
    <property type="component" value="Unassembled WGS sequence"/>
</dbReference>
<protein>
    <submittedName>
        <fullName evidence="2">Uncharacterized protein</fullName>
    </submittedName>
</protein>
<dbReference type="AlphaFoldDB" id="A0A7W3MTH4"/>
<feature type="transmembrane region" description="Helical" evidence="1">
    <location>
        <begin position="20"/>
        <end position="40"/>
    </location>
</feature>
<organism evidence="2 3">
    <name type="scientific">Thermomonospora cellulosilytica</name>
    <dbReference type="NCBI Taxonomy" id="1411118"/>
    <lineage>
        <taxon>Bacteria</taxon>
        <taxon>Bacillati</taxon>
        <taxon>Actinomycetota</taxon>
        <taxon>Actinomycetes</taxon>
        <taxon>Streptosporangiales</taxon>
        <taxon>Thermomonosporaceae</taxon>
        <taxon>Thermomonospora</taxon>
    </lineage>
</organism>
<evidence type="ECO:0000313" key="3">
    <source>
        <dbReference type="Proteomes" id="UP000539313"/>
    </source>
</evidence>
<reference evidence="2 3" key="1">
    <citation type="submission" date="2020-08" db="EMBL/GenBank/DDBJ databases">
        <title>Sequencing the genomes of 1000 actinobacteria strains.</title>
        <authorList>
            <person name="Klenk H.-P."/>
        </authorList>
    </citation>
    <scope>NUCLEOTIDE SEQUENCE [LARGE SCALE GENOMIC DNA]</scope>
    <source>
        <strain evidence="2 3">DSM 45823</strain>
    </source>
</reference>
<keyword evidence="3" id="KW-1185">Reference proteome</keyword>
<feature type="transmembrane region" description="Helical" evidence="1">
    <location>
        <begin position="60"/>
        <end position="85"/>
    </location>
</feature>
<gene>
    <name evidence="2" type="ORF">HNR21_000468</name>
</gene>
<dbReference type="EMBL" id="JACJII010000001">
    <property type="protein sequence ID" value="MBA9001586.1"/>
    <property type="molecule type" value="Genomic_DNA"/>
</dbReference>
<sequence>MSTKSARPGSRLWPLKSALLNLGLGGLGVLPLHFGWSFLHDHPLAALGVTSPAPNDVDDGAMAAVVLVVVLTLPMLGAFVLANVLAADTAGFPQRHWGLAVLMFLLPTMAATLWPSAAAELFPPW</sequence>
<feature type="transmembrane region" description="Helical" evidence="1">
    <location>
        <begin position="97"/>
        <end position="117"/>
    </location>
</feature>
<keyword evidence="1" id="KW-0472">Membrane</keyword>
<comment type="caution">
    <text evidence="2">The sequence shown here is derived from an EMBL/GenBank/DDBJ whole genome shotgun (WGS) entry which is preliminary data.</text>
</comment>
<keyword evidence="1" id="KW-1133">Transmembrane helix</keyword>
<evidence type="ECO:0000313" key="2">
    <source>
        <dbReference type="EMBL" id="MBA9001586.1"/>
    </source>
</evidence>
<proteinExistence type="predicted"/>
<keyword evidence="1" id="KW-0812">Transmembrane</keyword>
<name>A0A7W3MTH4_9ACTN</name>
<evidence type="ECO:0000256" key="1">
    <source>
        <dbReference type="SAM" id="Phobius"/>
    </source>
</evidence>
<accession>A0A7W3MTH4</accession>
<dbReference type="RefSeq" id="WP_182703841.1">
    <property type="nucleotide sequence ID" value="NZ_JACJII010000001.1"/>
</dbReference>